<proteinExistence type="predicted"/>
<reference evidence="1 2" key="1">
    <citation type="submission" date="2023-08" db="EMBL/GenBank/DDBJ databases">
        <title>Oxalobacteraceae gen .nov., isolated from river sludge outside the plant.</title>
        <authorList>
            <person name="Zhao S.Y."/>
        </authorList>
    </citation>
    <scope>NUCLEOTIDE SEQUENCE [LARGE SCALE GENOMIC DNA]</scope>
    <source>
        <strain evidence="1 2">R-40</strain>
    </source>
</reference>
<comment type="caution">
    <text evidence="1">The sequence shown here is derived from an EMBL/GenBank/DDBJ whole genome shotgun (WGS) entry which is preliminary data.</text>
</comment>
<name>A0ABU1BQM7_9BURK</name>
<keyword evidence="2" id="KW-1185">Reference proteome</keyword>
<dbReference type="EMBL" id="JAUYVH010000007">
    <property type="protein sequence ID" value="MDQ9171232.1"/>
    <property type="molecule type" value="Genomic_DNA"/>
</dbReference>
<sequence>MAKKFPIVAKHPERICWGCDKYCPADSLACGNGSERTQHPAELFGEDWQEWGLDAKQDLSPAVDQISAEESE</sequence>
<evidence type="ECO:0000313" key="2">
    <source>
        <dbReference type="Proteomes" id="UP001225596"/>
    </source>
</evidence>
<dbReference type="InterPro" id="IPR021430">
    <property type="entry name" value="DUF3079"/>
</dbReference>
<evidence type="ECO:0000313" key="1">
    <source>
        <dbReference type="EMBL" id="MDQ9171232.1"/>
    </source>
</evidence>
<accession>A0ABU1BQM7</accession>
<gene>
    <name evidence="1" type="ORF">Q8A64_12530</name>
</gene>
<dbReference type="RefSeq" id="WP_338437166.1">
    <property type="nucleotide sequence ID" value="NZ_JAUYVH010000007.1"/>
</dbReference>
<dbReference type="Pfam" id="PF11278">
    <property type="entry name" value="DUF3079"/>
    <property type="match status" value="1"/>
</dbReference>
<protein>
    <submittedName>
        <fullName evidence="1">DUF3079 domain-containing protein</fullName>
    </submittedName>
</protein>
<dbReference type="Proteomes" id="UP001225596">
    <property type="component" value="Unassembled WGS sequence"/>
</dbReference>
<organism evidence="1 2">
    <name type="scientific">Keguizhuia sedimenti</name>
    <dbReference type="NCBI Taxonomy" id="3064264"/>
    <lineage>
        <taxon>Bacteria</taxon>
        <taxon>Pseudomonadati</taxon>
        <taxon>Pseudomonadota</taxon>
        <taxon>Betaproteobacteria</taxon>
        <taxon>Burkholderiales</taxon>
        <taxon>Oxalobacteraceae</taxon>
        <taxon>Keguizhuia</taxon>
    </lineage>
</organism>